<name>X1AP83_9ZZZZ</name>
<protein>
    <submittedName>
        <fullName evidence="1">Uncharacterized protein</fullName>
    </submittedName>
</protein>
<reference evidence="1" key="1">
    <citation type="journal article" date="2014" name="Front. Microbiol.">
        <title>High frequency of phylogenetically diverse reductive dehalogenase-homologous genes in deep subseafloor sedimentary metagenomes.</title>
        <authorList>
            <person name="Kawai M."/>
            <person name="Futagami T."/>
            <person name="Toyoda A."/>
            <person name="Takaki Y."/>
            <person name="Nishi S."/>
            <person name="Hori S."/>
            <person name="Arai W."/>
            <person name="Tsubouchi T."/>
            <person name="Morono Y."/>
            <person name="Uchiyama I."/>
            <person name="Ito T."/>
            <person name="Fujiyama A."/>
            <person name="Inagaki F."/>
            <person name="Takami H."/>
        </authorList>
    </citation>
    <scope>NUCLEOTIDE SEQUENCE</scope>
    <source>
        <strain evidence="1">Expedition CK06-06</strain>
    </source>
</reference>
<dbReference type="AlphaFoldDB" id="X1AP83"/>
<dbReference type="EMBL" id="BART01011394">
    <property type="protein sequence ID" value="GAG84504.1"/>
    <property type="molecule type" value="Genomic_DNA"/>
</dbReference>
<comment type="caution">
    <text evidence="1">The sequence shown here is derived from an EMBL/GenBank/DDBJ whole genome shotgun (WGS) entry which is preliminary data.</text>
</comment>
<sequence length="65" mass="8030">MSLYFTYKDTWGADITLHDGGLYVCLEWCWYNNKLYTWPVIEVYGTLDFWVLLDWLTNYEWYEIV</sequence>
<evidence type="ECO:0000313" key="1">
    <source>
        <dbReference type="EMBL" id="GAG84504.1"/>
    </source>
</evidence>
<accession>X1AP83</accession>
<organism evidence="1">
    <name type="scientific">marine sediment metagenome</name>
    <dbReference type="NCBI Taxonomy" id="412755"/>
    <lineage>
        <taxon>unclassified sequences</taxon>
        <taxon>metagenomes</taxon>
        <taxon>ecological metagenomes</taxon>
    </lineage>
</organism>
<proteinExistence type="predicted"/>
<gene>
    <name evidence="1" type="ORF">S01H4_24295</name>
</gene>